<dbReference type="SMART" id="SM01397">
    <property type="entry name" value="Ribosomal_S3Ae"/>
    <property type="match status" value="1"/>
</dbReference>
<evidence type="ECO:0000256" key="6">
    <source>
        <dbReference type="HAMAP-Rule" id="MF_03122"/>
    </source>
</evidence>
<gene>
    <name evidence="6 8" type="primary">RPS3A</name>
</gene>
<keyword evidence="10" id="KW-1267">Proteomics identification</keyword>
<protein>
    <recommendedName>
        <fullName evidence="6">Small ribosomal subunit protein eS1</fullName>
    </recommendedName>
</protein>
<dbReference type="AlphaFoldDB" id="A0A8V0XXX0"/>
<evidence type="ECO:0000256" key="2">
    <source>
        <dbReference type="ARBA" id="ARBA00004604"/>
    </source>
</evidence>
<keyword evidence="3 6" id="KW-0963">Cytoplasm</keyword>
<organism evidence="8 9">
    <name type="scientific">Gallus gallus</name>
    <name type="common">Chicken</name>
    <dbReference type="NCBI Taxonomy" id="9031"/>
    <lineage>
        <taxon>Eukaryota</taxon>
        <taxon>Metazoa</taxon>
        <taxon>Chordata</taxon>
        <taxon>Craniata</taxon>
        <taxon>Vertebrata</taxon>
        <taxon>Euteleostomi</taxon>
        <taxon>Archelosauria</taxon>
        <taxon>Archosauria</taxon>
        <taxon>Dinosauria</taxon>
        <taxon>Saurischia</taxon>
        <taxon>Theropoda</taxon>
        <taxon>Coelurosauria</taxon>
        <taxon>Aves</taxon>
        <taxon>Neognathae</taxon>
        <taxon>Galloanserae</taxon>
        <taxon>Galliformes</taxon>
        <taxon>Phasianidae</taxon>
        <taxon>Phasianinae</taxon>
        <taxon>Gallus</taxon>
    </lineage>
</organism>
<dbReference type="GO" id="GO:0006412">
    <property type="term" value="P:translation"/>
    <property type="evidence" value="ECO:0007669"/>
    <property type="project" value="UniProtKB-UniRule"/>
</dbReference>
<keyword evidence="4 6" id="KW-0689">Ribosomal protein</keyword>
<accession>A0A8V0XXX0</accession>
<evidence type="ECO:0000313" key="9">
    <source>
        <dbReference type="Proteomes" id="UP000000539"/>
    </source>
</evidence>
<dbReference type="GO" id="GO:0045202">
    <property type="term" value="C:synapse"/>
    <property type="evidence" value="ECO:0007669"/>
    <property type="project" value="Ensembl"/>
</dbReference>
<sequence length="294" mass="33697">MAVGKNKRLTKGGKKGAKKKVVDPFSKKDWYDVKAPAMFNIRNIGKTLVTRTQGTKIASDGLKGRVFEVSLADLQNDEVAFRKFKLITEDVQGKNCLTNFHGMDLTRDKMCSMVKKWQTMIEAHVDVKTTDGYLLRLFCVGFTKKRNNQIRKTSYAQHQQVRQIRKKMMEIMTREVQTNDLKEVVNKLIPDSIGKDIEKACQSIYPLHDVYVRKVKMLKKPKFECKSINPRIWGLRGWGREDIGKYLLLGKDITAASKDCVAIIVKGLVLLFRCLAFRLGSHVVVTQFEAFLEF</sequence>
<reference evidence="8" key="3">
    <citation type="submission" date="2025-09" db="UniProtKB">
        <authorList>
            <consortium name="Ensembl"/>
        </authorList>
    </citation>
    <scope>IDENTIFICATION</scope>
    <source>
        <strain evidence="8">broiler</strain>
    </source>
</reference>
<evidence type="ECO:0000256" key="3">
    <source>
        <dbReference type="ARBA" id="ARBA00022490"/>
    </source>
</evidence>
<keyword evidence="5 6" id="KW-0687">Ribonucleoprotein</keyword>
<comment type="subunit">
    <text evidence="6">Component of the small ribosomal subunit. Mature ribosomes consist of a small (40S) and a large (60S) subunit. The 40S subunit contains about 33 different proteins and 1 molecule of RNA (18S). The 60S subunit contains about 49 different proteins and 3 molecules of RNA (28S, 5.8S and 5S).</text>
</comment>
<dbReference type="GO" id="GO:0042274">
    <property type="term" value="P:ribosomal small subunit biogenesis"/>
    <property type="evidence" value="ECO:0007669"/>
    <property type="project" value="Ensembl"/>
</dbReference>
<keyword evidence="9" id="KW-1185">Reference proteome</keyword>
<dbReference type="GO" id="GO:0022627">
    <property type="term" value="C:cytosolic small ribosomal subunit"/>
    <property type="evidence" value="ECO:0007669"/>
    <property type="project" value="UniProtKB-UniRule"/>
</dbReference>
<evidence type="ECO:0007829" key="10">
    <source>
        <dbReference type="PeptideAtlas" id="A0A8V0XXX0"/>
    </source>
</evidence>
<dbReference type="GO" id="GO:0005829">
    <property type="term" value="C:cytosol"/>
    <property type="evidence" value="ECO:0000318"/>
    <property type="project" value="GO_Central"/>
</dbReference>
<reference evidence="8" key="2">
    <citation type="submission" date="2025-08" db="UniProtKB">
        <authorList>
            <consortium name="Ensembl"/>
        </authorList>
    </citation>
    <scope>IDENTIFICATION</scope>
    <source>
        <strain evidence="8">broiler</strain>
    </source>
</reference>
<evidence type="ECO:0000313" key="8">
    <source>
        <dbReference type="Ensembl" id="ENSGALP00010009881.1"/>
    </source>
</evidence>
<dbReference type="FunCoup" id="A0A8V0XXX0">
    <property type="interactions" value="2080"/>
</dbReference>
<dbReference type="Proteomes" id="UP000000539">
    <property type="component" value="Chromosome 4"/>
</dbReference>
<dbReference type="HAMAP" id="MF_03122">
    <property type="entry name" value="Ribosomal_eS1_euk"/>
    <property type="match status" value="1"/>
</dbReference>
<dbReference type="Pfam" id="PF01015">
    <property type="entry name" value="Ribosomal_S3Ae"/>
    <property type="match status" value="1"/>
</dbReference>
<evidence type="ECO:0000256" key="4">
    <source>
        <dbReference type="ARBA" id="ARBA00022980"/>
    </source>
</evidence>
<comment type="similarity">
    <text evidence="6 7">Belongs to the eukaryotic ribosomal protein eS1 family.</text>
</comment>
<dbReference type="GO" id="GO:0032040">
    <property type="term" value="C:small-subunit processome"/>
    <property type="evidence" value="ECO:0007669"/>
    <property type="project" value="Ensembl"/>
</dbReference>
<dbReference type="PROSITE" id="PS01191">
    <property type="entry name" value="RIBOSOMAL_S3AE"/>
    <property type="match status" value="1"/>
</dbReference>
<name>A0A8V0XXX0_CHICK</name>
<evidence type="ECO:0000256" key="1">
    <source>
        <dbReference type="ARBA" id="ARBA00004496"/>
    </source>
</evidence>
<dbReference type="GO" id="GO:0048027">
    <property type="term" value="F:mRNA 5'-UTR binding"/>
    <property type="evidence" value="ECO:0007669"/>
    <property type="project" value="Ensembl"/>
</dbReference>
<dbReference type="PANTHER" id="PTHR11830">
    <property type="entry name" value="40S RIBOSOMAL PROTEIN S3A"/>
    <property type="match status" value="1"/>
</dbReference>
<evidence type="ECO:0000256" key="5">
    <source>
        <dbReference type="ARBA" id="ARBA00023274"/>
    </source>
</evidence>
<dbReference type="InterPro" id="IPR001593">
    <property type="entry name" value="Ribosomal_eS1"/>
</dbReference>
<dbReference type="GeneTree" id="ENSGT00390000018433"/>
<dbReference type="InterPro" id="IPR027500">
    <property type="entry name" value="Ribosomal_eS1_euk"/>
</dbReference>
<dbReference type="OrthoDB" id="9834376at2759"/>
<proteinExistence type="evidence at protein level"/>
<reference evidence="8" key="1">
    <citation type="submission" date="2020-11" db="EMBL/GenBank/DDBJ databases">
        <title>Gallus gallus (Chicken) genome, bGalGal1, GRCg7b, maternal haplotype autosomes + Z &amp; W.</title>
        <authorList>
            <person name="Warren W."/>
            <person name="Formenti G."/>
            <person name="Fedrigo O."/>
            <person name="Haase B."/>
            <person name="Mountcastle J."/>
            <person name="Balacco J."/>
            <person name="Tracey A."/>
            <person name="Schneider V."/>
            <person name="Okimoto R."/>
            <person name="Cheng H."/>
            <person name="Hawken R."/>
            <person name="Howe K."/>
            <person name="Jarvis E.D."/>
        </authorList>
    </citation>
    <scope>NUCLEOTIDE SEQUENCE [LARGE SCALE GENOMIC DNA]</scope>
    <source>
        <strain evidence="8">Broiler</strain>
    </source>
</reference>
<dbReference type="GO" id="GO:0005783">
    <property type="term" value="C:endoplasmic reticulum"/>
    <property type="evidence" value="ECO:0007669"/>
    <property type="project" value="Ensembl"/>
</dbReference>
<evidence type="ECO:0000256" key="7">
    <source>
        <dbReference type="RuleBase" id="RU000668"/>
    </source>
</evidence>
<dbReference type="Ensembl" id="ENSGALT00010017955.1">
    <property type="protein sequence ID" value="ENSGALP00010009881.1"/>
    <property type="gene ID" value="ENSGALG00010007539.1"/>
</dbReference>
<dbReference type="GO" id="GO:0043066">
    <property type="term" value="P:negative regulation of apoptotic process"/>
    <property type="evidence" value="ECO:0007669"/>
    <property type="project" value="Ensembl"/>
</dbReference>
<dbReference type="InterPro" id="IPR018281">
    <property type="entry name" value="Ribosomal_eS1_CS"/>
</dbReference>
<comment type="subcellular location">
    <subcellularLocation>
        <location evidence="1 6">Cytoplasm</location>
    </subcellularLocation>
    <subcellularLocation>
        <location evidence="2">Nucleus</location>
        <location evidence="2">Nucleolus</location>
    </subcellularLocation>
</comment>
<dbReference type="GO" id="GO:0003735">
    <property type="term" value="F:structural constituent of ribosome"/>
    <property type="evidence" value="ECO:0007669"/>
    <property type="project" value="UniProtKB-UniRule"/>
</dbReference>
<feature type="initiator methionine" description="Removed" evidence="6">
    <location>
        <position position="1"/>
    </location>
</feature>